<reference evidence="1 2" key="1">
    <citation type="submission" date="2024-07" db="EMBL/GenBank/DDBJ databases">
        <authorList>
            <person name="Thanompreechachai J."/>
            <person name="Duangmal K."/>
        </authorList>
    </citation>
    <scope>NUCLEOTIDE SEQUENCE [LARGE SCALE GENOMIC DNA]</scope>
    <source>
        <strain evidence="1 2">TBRC 1896</strain>
    </source>
</reference>
<dbReference type="RefSeq" id="WP_370717625.1">
    <property type="nucleotide sequence ID" value="NZ_JBGGTQ010000002.1"/>
</dbReference>
<protein>
    <submittedName>
        <fullName evidence="1">Uncharacterized protein</fullName>
    </submittedName>
</protein>
<evidence type="ECO:0000313" key="1">
    <source>
        <dbReference type="EMBL" id="MEZ0491589.1"/>
    </source>
</evidence>
<proteinExistence type="predicted"/>
<dbReference type="Proteomes" id="UP001566476">
    <property type="component" value="Unassembled WGS sequence"/>
</dbReference>
<sequence>MGDDALPVGVVGVVGSVAVSGPPRAEDHALVVEVLTPFRTTP</sequence>
<gene>
    <name evidence="1" type="ORF">AB2L28_05005</name>
</gene>
<dbReference type="InterPro" id="IPR038084">
    <property type="entry name" value="PduO/GlcC-like_sf"/>
</dbReference>
<name>A0ABV4I1X1_9ACTN</name>
<accession>A0ABV4I1X1</accession>
<comment type="caution">
    <text evidence="1">The sequence shown here is derived from an EMBL/GenBank/DDBJ whole genome shotgun (WGS) entry which is preliminary data.</text>
</comment>
<dbReference type="Gene3D" id="3.30.450.150">
    <property type="entry name" value="Haem-degrading domain"/>
    <property type="match status" value="1"/>
</dbReference>
<keyword evidence="2" id="KW-1185">Reference proteome</keyword>
<dbReference type="EMBL" id="JBGGTQ010000002">
    <property type="protein sequence ID" value="MEZ0491589.1"/>
    <property type="molecule type" value="Genomic_DNA"/>
</dbReference>
<organism evidence="1 2">
    <name type="scientific">Kineococcus mangrovi</name>
    <dbReference type="NCBI Taxonomy" id="1660183"/>
    <lineage>
        <taxon>Bacteria</taxon>
        <taxon>Bacillati</taxon>
        <taxon>Actinomycetota</taxon>
        <taxon>Actinomycetes</taxon>
        <taxon>Kineosporiales</taxon>
        <taxon>Kineosporiaceae</taxon>
        <taxon>Kineococcus</taxon>
    </lineage>
</organism>
<evidence type="ECO:0000313" key="2">
    <source>
        <dbReference type="Proteomes" id="UP001566476"/>
    </source>
</evidence>